<dbReference type="GO" id="GO:0020037">
    <property type="term" value="F:heme binding"/>
    <property type="evidence" value="ECO:0007669"/>
    <property type="project" value="InterPro"/>
</dbReference>
<dbReference type="Proteomes" id="UP000008204">
    <property type="component" value="Chromosome"/>
</dbReference>
<organism evidence="9 10">
    <name type="scientific">Rippkaea orientalis (strain PCC 8801 / RF-1)</name>
    <name type="common">Cyanothece sp. (strain PCC 8801)</name>
    <dbReference type="NCBI Taxonomy" id="41431"/>
    <lineage>
        <taxon>Bacteria</taxon>
        <taxon>Bacillati</taxon>
        <taxon>Cyanobacteriota</taxon>
        <taxon>Cyanophyceae</taxon>
        <taxon>Oscillatoriophycideae</taxon>
        <taxon>Chroococcales</taxon>
        <taxon>Aphanothecaceae</taxon>
        <taxon>Rippkaea</taxon>
        <taxon>Rippkaea orientalis</taxon>
    </lineage>
</organism>
<dbReference type="GO" id="GO:0019825">
    <property type="term" value="F:oxygen binding"/>
    <property type="evidence" value="ECO:0007669"/>
    <property type="project" value="InterPro"/>
</dbReference>
<dbReference type="Gene3D" id="1.10.490.10">
    <property type="entry name" value="Globins"/>
    <property type="match status" value="1"/>
</dbReference>
<dbReference type="EMBL" id="CP001287">
    <property type="protein sequence ID" value="ACK64291.1"/>
    <property type="molecule type" value="Genomic_DNA"/>
</dbReference>
<evidence type="ECO:0000256" key="2">
    <source>
        <dbReference type="ARBA" id="ARBA00022448"/>
    </source>
</evidence>
<name>B7K1Y4_RIPO1</name>
<feature type="binding site" description="distal binding residue" evidence="8">
    <location>
        <position position="46"/>
    </location>
    <ligand>
        <name>heme</name>
        <dbReference type="ChEBI" id="CHEBI:30413"/>
    </ligand>
    <ligandPart>
        <name>Fe</name>
        <dbReference type="ChEBI" id="CHEBI:18248"/>
    </ligandPart>
</feature>
<keyword evidence="6" id="KW-0561">Oxygen transport</keyword>
<keyword evidence="4 6" id="KW-0479">Metal-binding</keyword>
<keyword evidence="10" id="KW-1185">Reference proteome</keyword>
<dbReference type="PIRSF" id="PIRSF002030">
    <property type="entry name" value="Globin_Protozoa/Cyanobacteria"/>
    <property type="match status" value="1"/>
</dbReference>
<dbReference type="eggNOG" id="COG2346">
    <property type="taxonomic scope" value="Bacteria"/>
</dbReference>
<dbReference type="InterPro" id="IPR009050">
    <property type="entry name" value="Globin-like_sf"/>
</dbReference>
<dbReference type="InterPro" id="IPR016339">
    <property type="entry name" value="Hemoglobin_trunc_I"/>
</dbReference>
<keyword evidence="3 6" id="KW-0349">Heme</keyword>
<dbReference type="KEGG" id="cyp:PCC8801_0187"/>
<dbReference type="GO" id="GO:0005344">
    <property type="term" value="F:oxygen carrier activity"/>
    <property type="evidence" value="ECO:0007669"/>
    <property type="project" value="UniProtKB-UniRule"/>
</dbReference>
<evidence type="ECO:0000256" key="4">
    <source>
        <dbReference type="ARBA" id="ARBA00022723"/>
    </source>
</evidence>
<feature type="binding site" description="covalent" evidence="8">
    <location>
        <position position="117"/>
    </location>
    <ligand>
        <name>heme</name>
        <dbReference type="ChEBI" id="CHEBI:30413"/>
    </ligand>
</feature>
<evidence type="ECO:0000256" key="1">
    <source>
        <dbReference type="ARBA" id="ARBA00009660"/>
    </source>
</evidence>
<dbReference type="GO" id="GO:0046872">
    <property type="term" value="F:metal ion binding"/>
    <property type="evidence" value="ECO:0007669"/>
    <property type="project" value="UniProtKB-UniRule"/>
</dbReference>
<evidence type="ECO:0000256" key="5">
    <source>
        <dbReference type="ARBA" id="ARBA00023004"/>
    </source>
</evidence>
<dbReference type="Pfam" id="PF01152">
    <property type="entry name" value="Bac_globin"/>
    <property type="match status" value="1"/>
</dbReference>
<evidence type="ECO:0000256" key="7">
    <source>
        <dbReference type="PIRSR" id="PIRSR002030-1"/>
    </source>
</evidence>
<dbReference type="CDD" id="cd00454">
    <property type="entry name" value="TrHb1_N"/>
    <property type="match status" value="1"/>
</dbReference>
<evidence type="ECO:0000256" key="3">
    <source>
        <dbReference type="ARBA" id="ARBA00022617"/>
    </source>
</evidence>
<proteinExistence type="inferred from homology"/>
<dbReference type="AlphaFoldDB" id="B7K1Y4"/>
<keyword evidence="5 6" id="KW-0408">Iron</keyword>
<dbReference type="InterPro" id="IPR001486">
    <property type="entry name" value="Hemoglobin_trunc"/>
</dbReference>
<sequence>MNTLYERLGGEAAINLAVDKFYQKVLADERINHFFANLDMKQQIKHQKAFMTYAFGGGNNWNGRSMRQAHQKLVEEKGLTDIHFDAVAEDLVATLVELKIPQELIDEVVQIVGSVSHRNDVLNR</sequence>
<comment type="cofactor">
    <cofactor evidence="7">
        <name>heme</name>
        <dbReference type="ChEBI" id="CHEBI:30413"/>
    </cofactor>
    <text evidence="7">Binds 1 heme group per subunit.</text>
</comment>
<accession>B7K1Y4</accession>
<reference evidence="10" key="1">
    <citation type="journal article" date="2011" name="MBio">
        <title>Novel metabolic attributes of the genus Cyanothece, comprising a group of unicellular nitrogen-fixing Cyanobacteria.</title>
        <authorList>
            <person name="Bandyopadhyay A."/>
            <person name="Elvitigala T."/>
            <person name="Welsh E."/>
            <person name="Stockel J."/>
            <person name="Liberton M."/>
            <person name="Min H."/>
            <person name="Sherman L.A."/>
            <person name="Pakrasi H.B."/>
        </authorList>
    </citation>
    <scope>NUCLEOTIDE SEQUENCE [LARGE SCALE GENOMIC DNA]</scope>
    <source>
        <strain evidence="10">PCC 8801</strain>
    </source>
</reference>
<dbReference type="STRING" id="41431.PCC8801_0187"/>
<dbReference type="SUPFAM" id="SSF46458">
    <property type="entry name" value="Globin-like"/>
    <property type="match status" value="1"/>
</dbReference>
<dbReference type="OrthoDB" id="9795814at2"/>
<dbReference type="RefSeq" id="WP_012593568.1">
    <property type="nucleotide sequence ID" value="NC_011726.1"/>
</dbReference>
<keyword evidence="2 6" id="KW-0813">Transport</keyword>
<dbReference type="HOGENOM" id="CLU_103526_2_1_3"/>
<evidence type="ECO:0000256" key="8">
    <source>
        <dbReference type="PIRSR" id="PIRSR601486-1"/>
    </source>
</evidence>
<protein>
    <recommendedName>
        <fullName evidence="6">Group 1 truncated hemoglobin</fullName>
    </recommendedName>
</protein>
<feature type="binding site" description="proximal binding residue" evidence="7">
    <location>
        <position position="70"/>
    </location>
    <ligand>
        <name>heme</name>
        <dbReference type="ChEBI" id="CHEBI:30413"/>
    </ligand>
    <ligandPart>
        <name>Fe</name>
        <dbReference type="ChEBI" id="CHEBI:18248"/>
    </ligandPart>
</feature>
<comment type="similarity">
    <text evidence="1 6">Belongs to the truncated hemoglobin family. Group I subfamily.</text>
</comment>
<gene>
    <name evidence="9" type="ordered locus">PCC8801_0187</name>
</gene>
<dbReference type="InterPro" id="IPR012292">
    <property type="entry name" value="Globin/Proto"/>
</dbReference>
<evidence type="ECO:0000313" key="9">
    <source>
        <dbReference type="EMBL" id="ACK64291.1"/>
    </source>
</evidence>
<evidence type="ECO:0000313" key="10">
    <source>
        <dbReference type="Proteomes" id="UP000008204"/>
    </source>
</evidence>
<evidence type="ECO:0000256" key="6">
    <source>
        <dbReference type="PIRNR" id="PIRNR002030"/>
    </source>
</evidence>